<comment type="subcellular location">
    <subcellularLocation>
        <location evidence="6">Cytoplasm</location>
    </subcellularLocation>
</comment>
<keyword evidence="7" id="KW-0687">Ribonucleoprotein</keyword>
<feature type="binding site" evidence="6">
    <location>
        <position position="204"/>
    </location>
    <ligand>
        <name>S-adenosyl-L-methionine</name>
        <dbReference type="ChEBI" id="CHEBI:59789"/>
    </ligand>
</feature>
<accession>A0A0S6UDP1</accession>
<dbReference type="Pfam" id="PF06325">
    <property type="entry name" value="PrmA"/>
    <property type="match status" value="1"/>
</dbReference>
<evidence type="ECO:0000313" key="7">
    <source>
        <dbReference type="EMBL" id="GAF26301.1"/>
    </source>
</evidence>
<dbReference type="PANTHER" id="PTHR43648">
    <property type="entry name" value="ELECTRON TRANSFER FLAVOPROTEIN BETA SUBUNIT LYSINE METHYLTRANSFERASE"/>
    <property type="match status" value="1"/>
</dbReference>
<reference evidence="7" key="1">
    <citation type="journal article" date="2014" name="Gene">
        <title>Genome-guided analysis of transformation efficiency and carbon dioxide assimilation by Moorella thermoacetica Y72.</title>
        <authorList>
            <person name="Tsukahara K."/>
            <person name="Kita A."/>
            <person name="Nakashimada Y."/>
            <person name="Hoshino T."/>
            <person name="Murakami K."/>
        </authorList>
    </citation>
    <scope>NUCLEOTIDE SEQUENCE [LARGE SCALE GENOMIC DNA]</scope>
    <source>
        <strain evidence="7">Y72</strain>
    </source>
</reference>
<keyword evidence="5 6" id="KW-0949">S-adenosyl-L-methionine</keyword>
<evidence type="ECO:0000256" key="3">
    <source>
        <dbReference type="ARBA" id="ARBA00022603"/>
    </source>
</evidence>
<keyword evidence="2 6" id="KW-0963">Cytoplasm</keyword>
<dbReference type="CDD" id="cd02440">
    <property type="entry name" value="AdoMet_MTases"/>
    <property type="match status" value="1"/>
</dbReference>
<evidence type="ECO:0000256" key="1">
    <source>
        <dbReference type="ARBA" id="ARBA00009741"/>
    </source>
</evidence>
<feature type="binding site" evidence="6">
    <location>
        <position position="161"/>
    </location>
    <ligand>
        <name>S-adenosyl-L-methionine</name>
        <dbReference type="ChEBI" id="CHEBI:59789"/>
    </ligand>
</feature>
<keyword evidence="3 6" id="KW-0489">Methyltransferase</keyword>
<keyword evidence="4 6" id="KW-0808">Transferase</keyword>
<dbReference type="InterPro" id="IPR029063">
    <property type="entry name" value="SAM-dependent_MTases_sf"/>
</dbReference>
<feature type="binding site" evidence="6">
    <location>
        <position position="182"/>
    </location>
    <ligand>
        <name>S-adenosyl-L-methionine</name>
        <dbReference type="ChEBI" id="CHEBI:59789"/>
    </ligand>
</feature>
<dbReference type="GO" id="GO:0032259">
    <property type="term" value="P:methylation"/>
    <property type="evidence" value="ECO:0007669"/>
    <property type="project" value="UniProtKB-KW"/>
</dbReference>
<evidence type="ECO:0000256" key="2">
    <source>
        <dbReference type="ARBA" id="ARBA00022490"/>
    </source>
</evidence>
<dbReference type="EMBL" id="DF238840">
    <property type="protein sequence ID" value="GAF26301.1"/>
    <property type="molecule type" value="Genomic_DNA"/>
</dbReference>
<dbReference type="Gene3D" id="3.40.50.150">
    <property type="entry name" value="Vaccinia Virus protein VP39"/>
    <property type="match status" value="1"/>
</dbReference>
<dbReference type="GO" id="GO:0005737">
    <property type="term" value="C:cytoplasm"/>
    <property type="evidence" value="ECO:0007669"/>
    <property type="project" value="UniProtKB-SubCell"/>
</dbReference>
<evidence type="ECO:0000256" key="6">
    <source>
        <dbReference type="HAMAP-Rule" id="MF_00735"/>
    </source>
</evidence>
<dbReference type="GO" id="GO:0005840">
    <property type="term" value="C:ribosome"/>
    <property type="evidence" value="ECO:0007669"/>
    <property type="project" value="UniProtKB-KW"/>
</dbReference>
<comment type="function">
    <text evidence="6">Methylates ribosomal protein L11.</text>
</comment>
<name>A0A0S6UDP1_NEOTH</name>
<dbReference type="InterPro" id="IPR004498">
    <property type="entry name" value="Ribosomal_PrmA_MeTrfase"/>
</dbReference>
<sequence length="318" mass="34014">MQWVEVEVLTTAEAVEAVAVILEDYGVTGVVIEDSADLTRKWEDRYGEIYALDPANYPASGVRVRAYLPVVSWQEERAGEIQTRVKALAAVGLDPGAATVRYRLAREEEWAYEWQKYYHPVRVTKGLTIKPTWEEYTPSPGETVIEIDPGMAFGTGTHPTTILSLQALERVLKPGARVVDVGCGTGILALAAAKMGAGAVLALDLDPVAVAVARKNIARNGAADKVTVRNNDLLAGLEGPFDLVVANILAEVILKMIPDAGRVLPAGGTLIASGISRGKAGVVEDALLANGFAVEDTLTSGEWVTFIVRNLLSHPVEC</sequence>
<feature type="binding site" evidence="6">
    <location>
        <position position="247"/>
    </location>
    <ligand>
        <name>S-adenosyl-L-methionine</name>
        <dbReference type="ChEBI" id="CHEBI:59789"/>
    </ligand>
</feature>
<gene>
    <name evidence="6" type="primary">prmA</name>
    <name evidence="7" type="ORF">MTY_1640</name>
</gene>
<dbReference type="AlphaFoldDB" id="A0A0S6UDP1"/>
<comment type="catalytic activity">
    <reaction evidence="6">
        <text>L-lysyl-[protein] + 3 S-adenosyl-L-methionine = N(6),N(6),N(6)-trimethyl-L-lysyl-[protein] + 3 S-adenosyl-L-homocysteine + 3 H(+)</text>
        <dbReference type="Rhea" id="RHEA:54192"/>
        <dbReference type="Rhea" id="RHEA-COMP:9752"/>
        <dbReference type="Rhea" id="RHEA-COMP:13826"/>
        <dbReference type="ChEBI" id="CHEBI:15378"/>
        <dbReference type="ChEBI" id="CHEBI:29969"/>
        <dbReference type="ChEBI" id="CHEBI:57856"/>
        <dbReference type="ChEBI" id="CHEBI:59789"/>
        <dbReference type="ChEBI" id="CHEBI:61961"/>
    </reaction>
</comment>
<keyword evidence="7" id="KW-0689">Ribosomal protein</keyword>
<dbReference type="GO" id="GO:0016279">
    <property type="term" value="F:protein-lysine N-methyltransferase activity"/>
    <property type="evidence" value="ECO:0007669"/>
    <property type="project" value="RHEA"/>
</dbReference>
<dbReference type="PIRSF" id="PIRSF000401">
    <property type="entry name" value="RPL11_MTase"/>
    <property type="match status" value="1"/>
</dbReference>
<dbReference type="HAMAP" id="MF_00735">
    <property type="entry name" value="Methyltr_PrmA"/>
    <property type="match status" value="1"/>
</dbReference>
<dbReference type="PANTHER" id="PTHR43648:SF1">
    <property type="entry name" value="ELECTRON TRANSFER FLAVOPROTEIN BETA SUBUNIT LYSINE METHYLTRANSFERASE"/>
    <property type="match status" value="1"/>
</dbReference>
<organism evidence="7">
    <name type="scientific">Moorella thermoacetica Y72</name>
    <dbReference type="NCBI Taxonomy" id="1325331"/>
    <lineage>
        <taxon>Bacteria</taxon>
        <taxon>Bacillati</taxon>
        <taxon>Bacillota</taxon>
        <taxon>Clostridia</taxon>
        <taxon>Neomoorellales</taxon>
        <taxon>Neomoorellaceae</taxon>
        <taxon>Neomoorella</taxon>
    </lineage>
</organism>
<evidence type="ECO:0000256" key="4">
    <source>
        <dbReference type="ARBA" id="ARBA00022679"/>
    </source>
</evidence>
<protein>
    <recommendedName>
        <fullName evidence="6">Ribosomal protein L11 methyltransferase</fullName>
        <shortName evidence="6">L11 Mtase</shortName>
        <ecNumber evidence="6">2.1.1.-</ecNumber>
    </recommendedName>
</protein>
<dbReference type="NCBIfam" id="TIGR00406">
    <property type="entry name" value="prmA"/>
    <property type="match status" value="1"/>
</dbReference>
<dbReference type="SUPFAM" id="SSF53335">
    <property type="entry name" value="S-adenosyl-L-methionine-dependent methyltransferases"/>
    <property type="match status" value="1"/>
</dbReference>
<comment type="similarity">
    <text evidence="1 6">Belongs to the methyltransferase superfamily. PrmA family.</text>
</comment>
<dbReference type="InterPro" id="IPR050078">
    <property type="entry name" value="Ribosomal_L11_MeTrfase_PrmA"/>
</dbReference>
<dbReference type="EC" id="2.1.1.-" evidence="6"/>
<proteinExistence type="inferred from homology"/>
<evidence type="ECO:0000256" key="5">
    <source>
        <dbReference type="ARBA" id="ARBA00022691"/>
    </source>
</evidence>
<dbReference type="RefSeq" id="WP_025774003.1">
    <property type="nucleotide sequence ID" value="NZ_DF238840.1"/>
</dbReference>
<dbReference type="Proteomes" id="UP000063718">
    <property type="component" value="Unassembled WGS sequence"/>
</dbReference>